<evidence type="ECO:0000259" key="3">
    <source>
        <dbReference type="Pfam" id="PF25577"/>
    </source>
</evidence>
<feature type="domain" description="Transcription initiation factor TFIID subunit 2 Ig-like" evidence="2">
    <location>
        <begin position="125"/>
        <end position="375"/>
    </location>
</feature>
<feature type="compositionally biased region" description="Low complexity" evidence="1">
    <location>
        <begin position="870"/>
        <end position="889"/>
    </location>
</feature>
<feature type="compositionally biased region" description="Low complexity" evidence="1">
    <location>
        <begin position="897"/>
        <end position="922"/>
    </location>
</feature>
<feature type="region of interest" description="Disordered" evidence="1">
    <location>
        <begin position="987"/>
        <end position="1012"/>
    </location>
</feature>
<gene>
    <name evidence="4" type="primary">TAF2</name>
    <name evidence="4" type="ORF">AWJ20_5089</name>
</gene>
<name>A0A167EIT4_9ASCO</name>
<proteinExistence type="predicted"/>
<keyword evidence="5" id="KW-1185">Reference proteome</keyword>
<dbReference type="PANTHER" id="PTHR15137">
    <property type="entry name" value="TRANSCRIPTION INITIATION FACTOR TFIID"/>
    <property type="match status" value="1"/>
</dbReference>
<dbReference type="InterPro" id="IPR057345">
    <property type="entry name" value="Ig-like_TAF2"/>
</dbReference>
<accession>A0A167EIT4</accession>
<dbReference type="Pfam" id="PF25316">
    <property type="entry name" value="TAF2_3rd"/>
    <property type="match status" value="1"/>
</dbReference>
<protein>
    <submittedName>
        <fullName evidence="4">Taf2p</fullName>
    </submittedName>
</protein>
<dbReference type="GO" id="GO:0006367">
    <property type="term" value="P:transcription initiation at RNA polymerase II promoter"/>
    <property type="evidence" value="ECO:0007669"/>
    <property type="project" value="TreeGrafter"/>
</dbReference>
<feature type="compositionally biased region" description="Basic residues" evidence="1">
    <location>
        <begin position="1002"/>
        <end position="1012"/>
    </location>
</feature>
<dbReference type="GO" id="GO:0016251">
    <property type="term" value="F:RNA polymerase II general transcription initiation factor activity"/>
    <property type="evidence" value="ECO:0007669"/>
    <property type="project" value="TreeGrafter"/>
</dbReference>
<reference evidence="4 5" key="1">
    <citation type="submission" date="2016-02" db="EMBL/GenBank/DDBJ databases">
        <title>Complete genome sequence and transcriptome regulation of the pentose utilising yeast Sugiyamaella lignohabitans.</title>
        <authorList>
            <person name="Bellasio M."/>
            <person name="Peymann A."/>
            <person name="Valli M."/>
            <person name="Sipitzky M."/>
            <person name="Graf A."/>
            <person name="Sauer M."/>
            <person name="Marx H."/>
            <person name="Mattanovich D."/>
        </authorList>
    </citation>
    <scope>NUCLEOTIDE SEQUENCE [LARGE SCALE GENOMIC DNA]</scope>
    <source>
        <strain evidence="4 5">CBS 10342</strain>
    </source>
</reference>
<feature type="region of interest" description="Disordered" evidence="1">
    <location>
        <begin position="870"/>
        <end position="924"/>
    </location>
</feature>
<dbReference type="InterPro" id="IPR016024">
    <property type="entry name" value="ARM-type_fold"/>
</dbReference>
<dbReference type="GO" id="GO:0000976">
    <property type="term" value="F:transcription cis-regulatory region binding"/>
    <property type="evidence" value="ECO:0007669"/>
    <property type="project" value="TreeGrafter"/>
</dbReference>
<feature type="compositionally biased region" description="Low complexity" evidence="1">
    <location>
        <begin position="838"/>
        <end position="854"/>
    </location>
</feature>
<dbReference type="KEGG" id="slb:AWJ20_5089"/>
<dbReference type="EMBL" id="CP014502">
    <property type="protein sequence ID" value="ANB14131.1"/>
    <property type="molecule type" value="Genomic_DNA"/>
</dbReference>
<evidence type="ECO:0000313" key="5">
    <source>
        <dbReference type="Proteomes" id="UP000189580"/>
    </source>
</evidence>
<dbReference type="RefSeq" id="XP_018736608.1">
    <property type="nucleotide sequence ID" value="XM_018882207.1"/>
</dbReference>
<dbReference type="GO" id="GO:0005669">
    <property type="term" value="C:transcription factor TFIID complex"/>
    <property type="evidence" value="ECO:0007669"/>
    <property type="project" value="InterPro"/>
</dbReference>
<feature type="compositionally biased region" description="Polar residues" evidence="1">
    <location>
        <begin position="828"/>
        <end position="837"/>
    </location>
</feature>
<evidence type="ECO:0000313" key="4">
    <source>
        <dbReference type="EMBL" id="ANB14131.1"/>
    </source>
</evidence>
<feature type="domain" description="Transcription initiation factor TFIID subunit 2 TPR repeats" evidence="3">
    <location>
        <begin position="376"/>
        <end position="660"/>
    </location>
</feature>
<evidence type="ECO:0000256" key="1">
    <source>
        <dbReference type="SAM" id="MobiDB-lite"/>
    </source>
</evidence>
<dbReference type="GeneID" id="30037292"/>
<sequence length="1012" mass="111101">MSNMFLRRLLGNNEYRFRLKTRAEEICRQDIGRAPIGNPNFTFPIAEKDLAFLKLKAPVVLFILDRRMTKTDRSLGLSRVLPKLFLQSMSGDLNSCLSTVHFIKLCERVSHNRLEQFFDQWVFGSGYPIFRVTQRFNKKRMIVEMGIRQVQATELDSEKVDAGTFLDDASKSVDRDKDVSSGADGANGFGNDIGTGLGGVAPGFGGIGGIANGLGGNTGVVGGVGGGGMGGPGANGVYPIQPIFTGPMTIRIHEADGTPYEHVVDLKDSFTKLDIQYNTKYKRLRRNQRGTTNTSAKSQHDVIDFNAIQDDDENPGSGVLLHCLGDVLQSDKDMQEWRLSDWGKDEEERMYNEAFEWMRVDSDFEWICKIYINQPDYMYVSQLQQDRDVIAQCEAVSFFRDLKPSKLYSTFLVRTLMDRRYYYGIRVQAALALVKMAVEEVDYIGKYHLLKAFQELFCFEGSNIPAANNFSDFPTYFVQKALLRALSQVTDSRGNSPIDVQRFLLDVLRYNENSTNPFSDCFYVSELIGAIVDSIKGGDNRVGSRRPRSDPESKQLLKQAVAEIERCERMDRWIPSFQNMITVKVINEKRRLAWHGLINVNPAELIHYTRPGNNPDVRLAAFKSLMSLGGLKMGSIVEYLVYVIIHEPSARVQNGLIDLIGQVISEIAVNGEAKNTIDGTDSSKQIESATEAEEEAGGLTIVESGVLSARKDALARTTLTGAIEMLRKTFEPSKDTTTNTKPANQDGQSNAFANGIWQLLLSTDVASILEKKRLLQICSVLYESLNSYIVSLPIPRASRLVAKRVGDSQIVIKREDRHKPKKIVLATGSGSATPHVQASTTPSAAASSPSITTPSTAITVNGGGNTSSHVPAVTAIKPTPTTTAPPVVKRQYKKKSLASSDSSVSATGPLASSDATPSTAPAVITKPKSEIIKLGLSKPGRPVTSSTKTSKNGQSVIFKFKIPPHATQLQAAAASAAMPYVPITNLEPATQNGHNPPASKPTKPKVTIKFKM</sequence>
<dbReference type="OrthoDB" id="308861at2759"/>
<dbReference type="InterPro" id="IPR037813">
    <property type="entry name" value="TAF2"/>
</dbReference>
<dbReference type="AlphaFoldDB" id="A0A167EIT4"/>
<dbReference type="SUPFAM" id="SSF48371">
    <property type="entry name" value="ARM repeat"/>
    <property type="match status" value="1"/>
</dbReference>
<dbReference type="GO" id="GO:0003682">
    <property type="term" value="F:chromatin binding"/>
    <property type="evidence" value="ECO:0007669"/>
    <property type="project" value="TreeGrafter"/>
</dbReference>
<feature type="region of interest" description="Disordered" evidence="1">
    <location>
        <begin position="828"/>
        <end position="854"/>
    </location>
</feature>
<organism evidence="4 5">
    <name type="scientific">Sugiyamaella lignohabitans</name>
    <dbReference type="NCBI Taxonomy" id="796027"/>
    <lineage>
        <taxon>Eukaryota</taxon>
        <taxon>Fungi</taxon>
        <taxon>Dikarya</taxon>
        <taxon>Ascomycota</taxon>
        <taxon>Saccharomycotina</taxon>
        <taxon>Dipodascomycetes</taxon>
        <taxon>Dipodascales</taxon>
        <taxon>Trichomonascaceae</taxon>
        <taxon>Sugiyamaella</taxon>
    </lineage>
</organism>
<dbReference type="PANTHER" id="PTHR15137:SF9">
    <property type="entry name" value="TRANSCRIPTION INITIATION FACTOR TFIID SUBUNIT 2"/>
    <property type="match status" value="1"/>
</dbReference>
<dbReference type="Pfam" id="PF25577">
    <property type="entry name" value="TPR_TAF2_C"/>
    <property type="match status" value="1"/>
</dbReference>
<evidence type="ECO:0000259" key="2">
    <source>
        <dbReference type="Pfam" id="PF25316"/>
    </source>
</evidence>
<dbReference type="Proteomes" id="UP000189580">
    <property type="component" value="Chromosome d"/>
</dbReference>
<dbReference type="InterPro" id="IPR057991">
    <property type="entry name" value="TPR_TAF2_C"/>
</dbReference>